<dbReference type="Proteomes" id="UP000244441">
    <property type="component" value="Chromosome"/>
</dbReference>
<keyword evidence="2" id="KW-1185">Reference proteome</keyword>
<dbReference type="PANTHER" id="PTHR48100">
    <property type="entry name" value="BROAD-SPECIFICITY PHOSPHATASE YOR283W-RELATED"/>
    <property type="match status" value="1"/>
</dbReference>
<dbReference type="InterPro" id="IPR050275">
    <property type="entry name" value="PGM_Phosphatase"/>
</dbReference>
<proteinExistence type="predicted"/>
<dbReference type="GO" id="GO:0016791">
    <property type="term" value="F:phosphatase activity"/>
    <property type="evidence" value="ECO:0007669"/>
    <property type="project" value="TreeGrafter"/>
</dbReference>
<dbReference type="Gene3D" id="3.40.50.1240">
    <property type="entry name" value="Phosphoglycerate mutase-like"/>
    <property type="match status" value="1"/>
</dbReference>
<evidence type="ECO:0000313" key="1">
    <source>
        <dbReference type="EMBL" id="AWB65205.1"/>
    </source>
</evidence>
<evidence type="ECO:0000313" key="2">
    <source>
        <dbReference type="Proteomes" id="UP000244441"/>
    </source>
</evidence>
<evidence type="ECO:0008006" key="3">
    <source>
        <dbReference type="Google" id="ProtNLM"/>
    </source>
</evidence>
<dbReference type="RefSeq" id="WP_108601282.1">
    <property type="nucleotide sequence ID" value="NZ_CP026604.1"/>
</dbReference>
<gene>
    <name evidence="1" type="ORF">C2869_01540</name>
</gene>
<dbReference type="SUPFAM" id="SSF53254">
    <property type="entry name" value="Phosphoglycerate mutase-like"/>
    <property type="match status" value="1"/>
</dbReference>
<dbReference type="InterPro" id="IPR013078">
    <property type="entry name" value="His_Pase_superF_clade-1"/>
</dbReference>
<accession>A0A2S0VLY7</accession>
<organism evidence="1 2">
    <name type="scientific">Saccharobesus litoralis</name>
    <dbReference type="NCBI Taxonomy" id="2172099"/>
    <lineage>
        <taxon>Bacteria</taxon>
        <taxon>Pseudomonadati</taxon>
        <taxon>Pseudomonadota</taxon>
        <taxon>Gammaproteobacteria</taxon>
        <taxon>Alteromonadales</taxon>
        <taxon>Alteromonadaceae</taxon>
        <taxon>Saccharobesus</taxon>
    </lineage>
</organism>
<dbReference type="InterPro" id="IPR029033">
    <property type="entry name" value="His_PPase_superfam"/>
</dbReference>
<dbReference type="Pfam" id="PF00300">
    <property type="entry name" value="His_Phos_1"/>
    <property type="match status" value="1"/>
</dbReference>
<sequence length="282" mass="31396">MTQTTVLTQQAQAQAQAKPRKIQITLVRHPKVDGAAGLYGATDIAAQPEAAEHLNQQIMLRLSQARQVEQDEQKPAAFERCRLFSSPKKRCLSVAEQVVKQVNCDNENKMQLEVIDDLAEMDFGCYDGVAFESIPADSAKWQELENFWQNPAETVLPQAETLQSFHTRIINAWHKVLAKLQQSECSHALLVVHGGVIRMILSHILDLDWRNAKLYSQLVIDYASFTELSVTVHPDCKPFVRVKAIGTKPTALNNSVLNHSVLGHSELSHSLINKKQGAKGAS</sequence>
<dbReference type="GO" id="GO:0005737">
    <property type="term" value="C:cytoplasm"/>
    <property type="evidence" value="ECO:0007669"/>
    <property type="project" value="TreeGrafter"/>
</dbReference>
<dbReference type="AlphaFoldDB" id="A0A2S0VLY7"/>
<protein>
    <recommendedName>
        <fullName evidence="3">Histidine phosphatase family protein</fullName>
    </recommendedName>
</protein>
<dbReference type="KEGG" id="cate:C2869_01540"/>
<dbReference type="OrthoDB" id="9783269at2"/>
<name>A0A2S0VLY7_9ALTE</name>
<reference evidence="1 2" key="1">
    <citation type="submission" date="2018-01" db="EMBL/GenBank/DDBJ databases">
        <title>Genome sequence of a Cantenovulum-like bacteria.</title>
        <authorList>
            <person name="Tan W.R."/>
            <person name="Lau N.-S."/>
            <person name="Go F."/>
            <person name="Amirul A.-A.A."/>
        </authorList>
    </citation>
    <scope>NUCLEOTIDE SEQUENCE [LARGE SCALE GENOMIC DNA]</scope>
    <source>
        <strain evidence="1 2">CCB-QB4</strain>
    </source>
</reference>
<dbReference type="EMBL" id="CP026604">
    <property type="protein sequence ID" value="AWB65205.1"/>
    <property type="molecule type" value="Genomic_DNA"/>
</dbReference>
<dbReference type="PANTHER" id="PTHR48100:SF1">
    <property type="entry name" value="HISTIDINE PHOSPHATASE FAMILY PROTEIN-RELATED"/>
    <property type="match status" value="1"/>
</dbReference>